<evidence type="ECO:0000313" key="1">
    <source>
        <dbReference type="EMBL" id="KAK0727652.1"/>
    </source>
</evidence>
<dbReference type="EMBL" id="JAUIRO010000002">
    <property type="protein sequence ID" value="KAK0727652.1"/>
    <property type="molecule type" value="Genomic_DNA"/>
</dbReference>
<sequence>MASVLAQKPAVPGISPHKLVTKEKLASLRQHLLDEDADHAVLPETPASDNRVLAELLGVEAETVPSFVCRFAKGGESCANCGRAFSILDMAKSGLKVHSKEFIKATIFGQHGYVFNNVPQLHECYDCGEKATSSMDYGCPMYMCGSPLETV</sequence>
<dbReference type="Proteomes" id="UP001172101">
    <property type="component" value="Unassembled WGS sequence"/>
</dbReference>
<dbReference type="GeneID" id="85328175"/>
<name>A0AA40B500_9PEZI</name>
<dbReference type="AlphaFoldDB" id="A0AA40B500"/>
<protein>
    <submittedName>
        <fullName evidence="1">Uncharacterized protein</fullName>
    </submittedName>
</protein>
<evidence type="ECO:0000313" key="2">
    <source>
        <dbReference type="Proteomes" id="UP001172101"/>
    </source>
</evidence>
<comment type="caution">
    <text evidence="1">The sequence shown here is derived from an EMBL/GenBank/DDBJ whole genome shotgun (WGS) entry which is preliminary data.</text>
</comment>
<proteinExistence type="predicted"/>
<reference evidence="1" key="1">
    <citation type="submission" date="2023-06" db="EMBL/GenBank/DDBJ databases">
        <title>Genome-scale phylogeny and comparative genomics of the fungal order Sordariales.</title>
        <authorList>
            <consortium name="Lawrence Berkeley National Laboratory"/>
            <person name="Hensen N."/>
            <person name="Bonometti L."/>
            <person name="Westerberg I."/>
            <person name="Brannstrom I.O."/>
            <person name="Guillou S."/>
            <person name="Cros-Aarteil S."/>
            <person name="Calhoun S."/>
            <person name="Haridas S."/>
            <person name="Kuo A."/>
            <person name="Mondo S."/>
            <person name="Pangilinan J."/>
            <person name="Riley R."/>
            <person name="LaButti K."/>
            <person name="Andreopoulos B."/>
            <person name="Lipzen A."/>
            <person name="Chen C."/>
            <person name="Yanf M."/>
            <person name="Daum C."/>
            <person name="Ng V."/>
            <person name="Clum A."/>
            <person name="Steindorff A."/>
            <person name="Ohm R."/>
            <person name="Martin F."/>
            <person name="Silar P."/>
            <person name="Natvig D."/>
            <person name="Lalanne C."/>
            <person name="Gautier V."/>
            <person name="Ament-velasquez S.L."/>
            <person name="Kruys A."/>
            <person name="Hutchinson M.I."/>
            <person name="Powell A.J."/>
            <person name="Barry K."/>
            <person name="Miller A.N."/>
            <person name="Grigoriev I.V."/>
            <person name="Debuchy R."/>
            <person name="Gladieux P."/>
            <person name="Thoren M.H."/>
            <person name="Johannesson H."/>
        </authorList>
    </citation>
    <scope>NUCLEOTIDE SEQUENCE</scope>
    <source>
        <strain evidence="1">SMH2392-1A</strain>
    </source>
</reference>
<gene>
    <name evidence="1" type="ORF">B0T26DRAFT_747958</name>
</gene>
<keyword evidence="2" id="KW-1185">Reference proteome</keyword>
<organism evidence="1 2">
    <name type="scientific">Lasiosphaeria miniovina</name>
    <dbReference type="NCBI Taxonomy" id="1954250"/>
    <lineage>
        <taxon>Eukaryota</taxon>
        <taxon>Fungi</taxon>
        <taxon>Dikarya</taxon>
        <taxon>Ascomycota</taxon>
        <taxon>Pezizomycotina</taxon>
        <taxon>Sordariomycetes</taxon>
        <taxon>Sordariomycetidae</taxon>
        <taxon>Sordariales</taxon>
        <taxon>Lasiosphaeriaceae</taxon>
        <taxon>Lasiosphaeria</taxon>
    </lineage>
</organism>
<accession>A0AA40B500</accession>
<dbReference type="RefSeq" id="XP_060300507.1">
    <property type="nucleotide sequence ID" value="XM_060444905.1"/>
</dbReference>